<organism evidence="1 2">
    <name type="scientific">Pseudorhodoplanes sinuspersici</name>
    <dbReference type="NCBI Taxonomy" id="1235591"/>
    <lineage>
        <taxon>Bacteria</taxon>
        <taxon>Pseudomonadati</taxon>
        <taxon>Pseudomonadota</taxon>
        <taxon>Alphaproteobacteria</taxon>
        <taxon>Hyphomicrobiales</taxon>
        <taxon>Pseudorhodoplanes</taxon>
    </lineage>
</organism>
<dbReference type="OrthoDB" id="8449387at2"/>
<evidence type="ECO:0000313" key="1">
    <source>
        <dbReference type="EMBL" id="ARP99209.1"/>
    </source>
</evidence>
<protein>
    <submittedName>
        <fullName evidence="1">Uncharacterized protein</fullName>
    </submittedName>
</protein>
<keyword evidence="2" id="KW-1185">Reference proteome</keyword>
<gene>
    <name evidence="1" type="ORF">CAK95_09000</name>
</gene>
<reference evidence="1 2" key="1">
    <citation type="submission" date="2017-05" db="EMBL/GenBank/DDBJ databases">
        <title>Full genome sequence of Pseudorhodoplanes sinuspersici.</title>
        <authorList>
            <person name="Dastgheib S.M.M."/>
            <person name="Shavandi M."/>
            <person name="Tirandaz H."/>
        </authorList>
    </citation>
    <scope>NUCLEOTIDE SEQUENCE [LARGE SCALE GENOMIC DNA]</scope>
    <source>
        <strain evidence="1 2">RIPI110</strain>
    </source>
</reference>
<dbReference type="Proteomes" id="UP000194137">
    <property type="component" value="Chromosome"/>
</dbReference>
<evidence type="ECO:0000313" key="2">
    <source>
        <dbReference type="Proteomes" id="UP000194137"/>
    </source>
</evidence>
<name>A0A1W6ZPA8_9HYPH</name>
<accession>A0A1W6ZPA8</accession>
<sequence>MTETPADREGFGALYAALTNKWGAQTVADFARTIENGDDAGNVETIAAFQVIDGKASGLLTHVSMMIAGLGICAPLLAQHRFEEIFIVAEIAAYLVIAVGCLRCLSVLHSRRKTVAGKISKLHMQRELIIRHELYRVCINSSIYLTIFVFLSLPFLLWWQ</sequence>
<dbReference type="KEGG" id="psin:CAK95_09000"/>
<dbReference type="AlphaFoldDB" id="A0A1W6ZPA8"/>
<dbReference type="EMBL" id="CP021112">
    <property type="protein sequence ID" value="ARP99209.1"/>
    <property type="molecule type" value="Genomic_DNA"/>
</dbReference>
<proteinExistence type="predicted"/>
<dbReference type="RefSeq" id="WP_086087615.1">
    <property type="nucleotide sequence ID" value="NZ_CP021112.1"/>
</dbReference>
<dbReference type="STRING" id="1235591.CAK95_09000"/>